<reference evidence="1" key="2">
    <citation type="journal article" date="2021" name="Microbiome">
        <title>Successional dynamics and alternative stable states in a saline activated sludge microbial community over 9 years.</title>
        <authorList>
            <person name="Wang Y."/>
            <person name="Ye J."/>
            <person name="Ju F."/>
            <person name="Liu L."/>
            <person name="Boyd J.A."/>
            <person name="Deng Y."/>
            <person name="Parks D.H."/>
            <person name="Jiang X."/>
            <person name="Yin X."/>
            <person name="Woodcroft B.J."/>
            <person name="Tyson G.W."/>
            <person name="Hugenholtz P."/>
            <person name="Polz M.F."/>
            <person name="Zhang T."/>
        </authorList>
    </citation>
    <scope>NUCLEOTIDE SEQUENCE</scope>
    <source>
        <strain evidence="1">HKST-UBA11</strain>
    </source>
</reference>
<proteinExistence type="predicted"/>
<dbReference type="Proteomes" id="UP000754563">
    <property type="component" value="Unassembled WGS sequence"/>
</dbReference>
<gene>
    <name evidence="1" type="ORF">KC717_01615</name>
</gene>
<evidence type="ECO:0000313" key="1">
    <source>
        <dbReference type="EMBL" id="MCA9385325.1"/>
    </source>
</evidence>
<name>A0A955L7D2_9BACT</name>
<comment type="caution">
    <text evidence="1">The sequence shown here is derived from an EMBL/GenBank/DDBJ whole genome shotgun (WGS) entry which is preliminary data.</text>
</comment>
<protein>
    <submittedName>
        <fullName evidence="1">Uncharacterized protein</fullName>
    </submittedName>
</protein>
<organism evidence="1 2">
    <name type="scientific">Candidatus Dojkabacteria bacterium</name>
    <dbReference type="NCBI Taxonomy" id="2099670"/>
    <lineage>
        <taxon>Bacteria</taxon>
        <taxon>Candidatus Dojkabacteria</taxon>
    </lineage>
</organism>
<sequence>MAIEHIQEGVKYFLNLELKVYKDHDHYYKNPKIFEKMASDVVGFVSF</sequence>
<accession>A0A955L7D2</accession>
<reference evidence="1" key="1">
    <citation type="submission" date="2020-04" db="EMBL/GenBank/DDBJ databases">
        <authorList>
            <person name="Zhang T."/>
        </authorList>
    </citation>
    <scope>NUCLEOTIDE SEQUENCE</scope>
    <source>
        <strain evidence="1">HKST-UBA11</strain>
    </source>
</reference>
<evidence type="ECO:0000313" key="2">
    <source>
        <dbReference type="Proteomes" id="UP000754563"/>
    </source>
</evidence>
<dbReference type="AlphaFoldDB" id="A0A955L7D2"/>
<dbReference type="EMBL" id="JAGQLH010000013">
    <property type="protein sequence ID" value="MCA9385325.1"/>
    <property type="molecule type" value="Genomic_DNA"/>
</dbReference>